<dbReference type="Pfam" id="PF00078">
    <property type="entry name" value="RVT_1"/>
    <property type="match status" value="1"/>
</dbReference>
<keyword evidence="2" id="KW-1185">Reference proteome</keyword>
<dbReference type="PANTHER" id="PTHR46890">
    <property type="entry name" value="NON-LTR RETROLELEMENT REVERSE TRANSCRIPTASE-LIKE PROTEIN-RELATED"/>
    <property type="match status" value="1"/>
</dbReference>
<sequence>MERLRESTEFHKGAMDDLKTQLKRAYSNEEMYWSQKSRVTWLKEGDKNSQFFHASVKGRMKRNRMVNVQRDDGSWTSNEKEQGEEVVSYYQQLFDSQGTEGVEDILRGIPNTISDQMNANLTRTVTKTEIKLKHNLDCCISKNQAAFSPGRQILDNVIVSHEYLHYLKNKRQGSVRCMALKLDMAKAYDKVEWKFLGAIMQKMGFSERWINWIWKCLSTVSFSFKINGDQKGYVTPKRASPGQAEELMNILATYERGSGQMVNYDKSSVFFSKNTPKGEKVVVFRKLGNVQMVNQGKLCKDISAIMARYWWGEDKGKKKMQWCSWSKLTKDKGRGEMGFRDLQNFSKALLGKQL</sequence>
<proteinExistence type="predicted"/>
<dbReference type="InterPro" id="IPR052343">
    <property type="entry name" value="Retrotransposon-Effector_Assoc"/>
</dbReference>
<evidence type="ECO:0000313" key="2">
    <source>
        <dbReference type="Proteomes" id="UP001652660"/>
    </source>
</evidence>
<protein>
    <recommendedName>
        <fullName evidence="1">Reverse transcriptase domain-containing protein</fullName>
    </recommendedName>
</protein>
<organism evidence="2 3">
    <name type="scientific">Coffea arabica</name>
    <name type="common">Arabian coffee</name>
    <dbReference type="NCBI Taxonomy" id="13443"/>
    <lineage>
        <taxon>Eukaryota</taxon>
        <taxon>Viridiplantae</taxon>
        <taxon>Streptophyta</taxon>
        <taxon>Embryophyta</taxon>
        <taxon>Tracheophyta</taxon>
        <taxon>Spermatophyta</taxon>
        <taxon>Magnoliopsida</taxon>
        <taxon>eudicotyledons</taxon>
        <taxon>Gunneridae</taxon>
        <taxon>Pentapetalae</taxon>
        <taxon>asterids</taxon>
        <taxon>lamiids</taxon>
        <taxon>Gentianales</taxon>
        <taxon>Rubiaceae</taxon>
        <taxon>Ixoroideae</taxon>
        <taxon>Gardenieae complex</taxon>
        <taxon>Bertiereae - Coffeeae clade</taxon>
        <taxon>Coffeeae</taxon>
        <taxon>Coffea</taxon>
    </lineage>
</organism>
<feature type="domain" description="Reverse transcriptase" evidence="1">
    <location>
        <begin position="132"/>
        <end position="233"/>
    </location>
</feature>
<reference evidence="3" key="1">
    <citation type="submission" date="2025-08" db="UniProtKB">
        <authorList>
            <consortium name="RefSeq"/>
        </authorList>
    </citation>
    <scope>IDENTIFICATION</scope>
    <source>
        <tissue evidence="3">Leaves</tissue>
    </source>
</reference>
<dbReference type="GeneID" id="140038783"/>
<dbReference type="InterPro" id="IPR000477">
    <property type="entry name" value="RT_dom"/>
</dbReference>
<dbReference type="Proteomes" id="UP001652660">
    <property type="component" value="Chromosome 3e"/>
</dbReference>
<dbReference type="RefSeq" id="XP_071940158.1">
    <property type="nucleotide sequence ID" value="XM_072084057.1"/>
</dbReference>
<dbReference type="PANTHER" id="PTHR46890:SF48">
    <property type="entry name" value="RNA-DIRECTED DNA POLYMERASE"/>
    <property type="match status" value="1"/>
</dbReference>
<accession>A0ABM4X7Z8</accession>
<evidence type="ECO:0000313" key="3">
    <source>
        <dbReference type="RefSeq" id="XP_071940158.1"/>
    </source>
</evidence>
<name>A0ABM4X7Z8_COFAR</name>
<evidence type="ECO:0000259" key="1">
    <source>
        <dbReference type="Pfam" id="PF00078"/>
    </source>
</evidence>
<gene>
    <name evidence="3" type="primary">LOC140038783</name>
</gene>